<accession>R8BFR4</accession>
<dbReference type="HOGENOM" id="CLU_2428618_0_0_1"/>
<evidence type="ECO:0000313" key="3">
    <source>
        <dbReference type="EMBL" id="EON98129.1"/>
    </source>
</evidence>
<dbReference type="Proteomes" id="UP000014074">
    <property type="component" value="Unassembled WGS sequence"/>
</dbReference>
<dbReference type="Pfam" id="PF18922">
    <property type="entry name" value="DUF5672"/>
    <property type="match status" value="1"/>
</dbReference>
<name>R8BFR4_PHAM7</name>
<dbReference type="EMBL" id="KB933236">
    <property type="protein sequence ID" value="EON98129.1"/>
    <property type="molecule type" value="Genomic_DNA"/>
</dbReference>
<dbReference type="InterPro" id="IPR043729">
    <property type="entry name" value="DUF5672"/>
</dbReference>
<protein>
    <recommendedName>
        <fullName evidence="2">DUF5672 domain-containing protein</fullName>
    </recommendedName>
</protein>
<feature type="region of interest" description="Disordered" evidence="1">
    <location>
        <begin position="1"/>
        <end position="21"/>
    </location>
</feature>
<gene>
    <name evidence="3" type="ORF">UCRPA7_6439</name>
</gene>
<dbReference type="AlphaFoldDB" id="R8BFR4"/>
<dbReference type="GeneID" id="19327095"/>
<feature type="compositionally biased region" description="Basic and acidic residues" evidence="1">
    <location>
        <begin position="1"/>
        <end position="11"/>
    </location>
</feature>
<sequence length="91" mass="10794">MLELVRQKSFQDDLSGGGPENVFEDQWFYVKLKERGAKLPDVDVAKTFSVETIYYEKPFGYHQPMRWQEARMDDIKQWCPEVGMLIGRRFS</sequence>
<dbReference type="KEGG" id="tmn:UCRPA7_6439"/>
<proteinExistence type="predicted"/>
<evidence type="ECO:0000256" key="1">
    <source>
        <dbReference type="SAM" id="MobiDB-lite"/>
    </source>
</evidence>
<dbReference type="OrthoDB" id="10025998at2759"/>
<dbReference type="RefSeq" id="XP_007917168.1">
    <property type="nucleotide sequence ID" value="XM_007918977.1"/>
</dbReference>
<feature type="domain" description="DUF5672" evidence="2">
    <location>
        <begin position="3"/>
        <end position="62"/>
    </location>
</feature>
<evidence type="ECO:0000313" key="4">
    <source>
        <dbReference type="Proteomes" id="UP000014074"/>
    </source>
</evidence>
<evidence type="ECO:0000259" key="2">
    <source>
        <dbReference type="Pfam" id="PF18922"/>
    </source>
</evidence>
<keyword evidence="4" id="KW-1185">Reference proteome</keyword>
<reference evidence="4" key="1">
    <citation type="journal article" date="2013" name="Genome Announc.">
        <title>Draft genome sequence of the ascomycete Phaeoacremonium aleophilum strain UCR-PA7, a causal agent of the esca disease complex in grapevines.</title>
        <authorList>
            <person name="Blanco-Ulate B."/>
            <person name="Rolshausen P."/>
            <person name="Cantu D."/>
        </authorList>
    </citation>
    <scope>NUCLEOTIDE SEQUENCE [LARGE SCALE GENOMIC DNA]</scope>
    <source>
        <strain evidence="4">UCR-PA7</strain>
    </source>
</reference>
<organism evidence="3 4">
    <name type="scientific">Phaeoacremonium minimum (strain UCR-PA7)</name>
    <name type="common">Esca disease fungus</name>
    <name type="synonym">Togninia minima</name>
    <dbReference type="NCBI Taxonomy" id="1286976"/>
    <lineage>
        <taxon>Eukaryota</taxon>
        <taxon>Fungi</taxon>
        <taxon>Dikarya</taxon>
        <taxon>Ascomycota</taxon>
        <taxon>Pezizomycotina</taxon>
        <taxon>Sordariomycetes</taxon>
        <taxon>Sordariomycetidae</taxon>
        <taxon>Togniniales</taxon>
        <taxon>Togniniaceae</taxon>
        <taxon>Phaeoacremonium</taxon>
    </lineage>
</organism>